<dbReference type="InterPro" id="IPR009835">
    <property type="entry name" value="SrtB"/>
</dbReference>
<dbReference type="Proteomes" id="UP000054874">
    <property type="component" value="Unassembled WGS sequence"/>
</dbReference>
<evidence type="ECO:0000256" key="1">
    <source>
        <dbReference type="ARBA" id="ARBA00022801"/>
    </source>
</evidence>
<keyword evidence="1" id="KW-0378">Hydrolase</keyword>
<evidence type="ECO:0000313" key="4">
    <source>
        <dbReference type="EMBL" id="KSV58420.1"/>
    </source>
</evidence>
<proteinExistence type="predicted"/>
<accession>A0A0V8QD10</accession>
<evidence type="ECO:0000256" key="2">
    <source>
        <dbReference type="PIRSR" id="PIRSR605754-1"/>
    </source>
</evidence>
<dbReference type="RefSeq" id="WP_058353349.1">
    <property type="nucleotide sequence ID" value="NZ_CABMMD010000174.1"/>
</dbReference>
<name>A0A0V8QD10_9FIRM</name>
<dbReference type="SUPFAM" id="SSF63817">
    <property type="entry name" value="Sortase"/>
    <property type="match status" value="1"/>
</dbReference>
<keyword evidence="5" id="KW-1185">Reference proteome</keyword>
<sequence length="274" mass="31155">MKHPFRTFLFILFFALLAFSSYKLLYALLDYQKGSSAYKTAEEISGLKAIPKPSVSPRPSNSPDSGEDTADTDRDVYAQYLKELDFQSLTNANSDIIGWIMIPNTRLSYPLLQGKDNSYYLNHMYNKETGSVGSVFMDYRLPSDLSGYNTIIYGHRMKDGSMFASLKYYLDSSYRKEHPYIYIANTEGIYQYTVFSSYEGATDGLSYQCVFDTDKEKQQFIDYALKHSCYPTELPEELSTKDSYLTLSTCTGNGYSRRMVVQAVLTSFLAKGEG</sequence>
<feature type="region of interest" description="Disordered" evidence="3">
    <location>
        <begin position="50"/>
        <end position="71"/>
    </location>
</feature>
<gene>
    <name evidence="4" type="ORF">ASU35_13125</name>
</gene>
<dbReference type="Gene3D" id="2.40.260.10">
    <property type="entry name" value="Sortase"/>
    <property type="match status" value="1"/>
</dbReference>
<organism evidence="4 5">
    <name type="scientific">Acetivibrio ethanolgignens</name>
    <dbReference type="NCBI Taxonomy" id="290052"/>
    <lineage>
        <taxon>Bacteria</taxon>
        <taxon>Bacillati</taxon>
        <taxon>Bacillota</taxon>
        <taxon>Clostridia</taxon>
        <taxon>Eubacteriales</taxon>
        <taxon>Oscillospiraceae</taxon>
        <taxon>Acetivibrio</taxon>
    </lineage>
</organism>
<feature type="active site" description="Proton donor/acceptor" evidence="2">
    <location>
        <position position="155"/>
    </location>
</feature>
<dbReference type="STRING" id="290052.ASU35_13125"/>
<dbReference type="EMBL" id="LNAM01000174">
    <property type="protein sequence ID" value="KSV58420.1"/>
    <property type="molecule type" value="Genomic_DNA"/>
</dbReference>
<dbReference type="CDD" id="cd05826">
    <property type="entry name" value="Sortase_B"/>
    <property type="match status" value="1"/>
</dbReference>
<protein>
    <recommendedName>
        <fullName evidence="6">SrtB family sortase</fullName>
    </recommendedName>
</protein>
<dbReference type="InterPro" id="IPR005754">
    <property type="entry name" value="Sortase"/>
</dbReference>
<evidence type="ECO:0000313" key="5">
    <source>
        <dbReference type="Proteomes" id="UP000054874"/>
    </source>
</evidence>
<feature type="active site" description="Acyl-thioester intermediate" evidence="2">
    <location>
        <position position="250"/>
    </location>
</feature>
<comment type="caution">
    <text evidence="4">The sequence shown here is derived from an EMBL/GenBank/DDBJ whole genome shotgun (WGS) entry which is preliminary data.</text>
</comment>
<evidence type="ECO:0008006" key="6">
    <source>
        <dbReference type="Google" id="ProtNLM"/>
    </source>
</evidence>
<reference evidence="4 5" key="1">
    <citation type="submission" date="2015-11" db="EMBL/GenBank/DDBJ databases">
        <title>Butyribacter intestini gen. nov., sp. nov., a butyric acid-producing bacterium of the family Lachnospiraceae isolated from the human faeces.</title>
        <authorList>
            <person name="Zou Y."/>
            <person name="Xue W."/>
            <person name="Luo G."/>
            <person name="Lv M."/>
        </authorList>
    </citation>
    <scope>NUCLEOTIDE SEQUENCE [LARGE SCALE GENOMIC DNA]</scope>
    <source>
        <strain evidence="4 5">ACET-33324</strain>
    </source>
</reference>
<dbReference type="AlphaFoldDB" id="A0A0V8QD10"/>
<dbReference type="NCBIfam" id="TIGR03064">
    <property type="entry name" value="sortase_srtB"/>
    <property type="match status" value="1"/>
</dbReference>
<dbReference type="InterPro" id="IPR023365">
    <property type="entry name" value="Sortase_dom-sf"/>
</dbReference>
<dbReference type="Pfam" id="PF04203">
    <property type="entry name" value="Sortase"/>
    <property type="match status" value="1"/>
</dbReference>
<evidence type="ECO:0000256" key="3">
    <source>
        <dbReference type="SAM" id="MobiDB-lite"/>
    </source>
</evidence>
<dbReference type="GO" id="GO:0016787">
    <property type="term" value="F:hydrolase activity"/>
    <property type="evidence" value="ECO:0007669"/>
    <property type="project" value="UniProtKB-KW"/>
</dbReference>